<evidence type="ECO:0000259" key="8">
    <source>
        <dbReference type="PROSITE" id="PS50835"/>
    </source>
</evidence>
<reference evidence="9" key="2">
    <citation type="submission" date="2025-08" db="UniProtKB">
        <authorList>
            <consortium name="Ensembl"/>
        </authorList>
    </citation>
    <scope>IDENTIFICATION</scope>
</reference>
<evidence type="ECO:0000256" key="1">
    <source>
        <dbReference type="ARBA" id="ARBA00004370"/>
    </source>
</evidence>
<dbReference type="Pfam" id="PF11465">
    <property type="entry name" value="Receptor_2B4"/>
    <property type="match status" value="1"/>
</dbReference>
<keyword evidence="3 6" id="KW-0472">Membrane</keyword>
<dbReference type="Gene3D" id="2.60.40.10">
    <property type="entry name" value="Immunoglobulins"/>
    <property type="match status" value="2"/>
</dbReference>
<evidence type="ECO:0000313" key="9">
    <source>
        <dbReference type="Ensembl" id="ENSMODP00000039929.2"/>
    </source>
</evidence>
<keyword evidence="10" id="KW-1185">Reference proteome</keyword>
<evidence type="ECO:0000256" key="2">
    <source>
        <dbReference type="ARBA" id="ARBA00022729"/>
    </source>
</evidence>
<dbReference type="CDD" id="cd00096">
    <property type="entry name" value="Ig"/>
    <property type="match status" value="1"/>
</dbReference>
<dbReference type="GO" id="GO:0009897">
    <property type="term" value="C:external side of plasma membrane"/>
    <property type="evidence" value="ECO:0000318"/>
    <property type="project" value="GO_Central"/>
</dbReference>
<dbReference type="HOGENOM" id="CLU_065827_0_0_1"/>
<name>K7E2C8_MONDO</name>
<feature type="compositionally biased region" description="Polar residues" evidence="5">
    <location>
        <begin position="317"/>
        <end position="342"/>
    </location>
</feature>
<dbReference type="GO" id="GO:0006955">
    <property type="term" value="P:immune response"/>
    <property type="evidence" value="ECO:0000318"/>
    <property type="project" value="GO_Central"/>
</dbReference>
<evidence type="ECO:0000256" key="7">
    <source>
        <dbReference type="SAM" id="SignalP"/>
    </source>
</evidence>
<dbReference type="SUPFAM" id="SSF48726">
    <property type="entry name" value="Immunoglobulin"/>
    <property type="match status" value="2"/>
</dbReference>
<dbReference type="GeneTree" id="ENSGT01030000234540"/>
<evidence type="ECO:0000256" key="3">
    <source>
        <dbReference type="ARBA" id="ARBA00023136"/>
    </source>
</evidence>
<accession>K7E2C8</accession>
<keyword evidence="6" id="KW-0812">Transmembrane</keyword>
<dbReference type="InterPro" id="IPR007110">
    <property type="entry name" value="Ig-like_dom"/>
</dbReference>
<dbReference type="GO" id="GO:0042288">
    <property type="term" value="F:MHC class I protein binding"/>
    <property type="evidence" value="ECO:0000318"/>
    <property type="project" value="GO_Central"/>
</dbReference>
<comment type="subcellular location">
    <subcellularLocation>
        <location evidence="1">Membrane</location>
    </subcellularLocation>
</comment>
<dbReference type="InParanoid" id="K7E2C8"/>
<dbReference type="STRING" id="13616.ENSMODP00000039929"/>
<dbReference type="InterPro" id="IPR036179">
    <property type="entry name" value="Ig-like_dom_sf"/>
</dbReference>
<dbReference type="GO" id="GO:0002323">
    <property type="term" value="P:natural killer cell activation involved in immune response"/>
    <property type="evidence" value="ECO:0000318"/>
    <property type="project" value="GO_Central"/>
</dbReference>
<reference evidence="9 10" key="1">
    <citation type="journal article" date="2007" name="Nature">
        <title>Genome of the marsupial Monodelphis domestica reveals innovation in non-coding sequences.</title>
        <authorList>
            <person name="Mikkelsen T.S."/>
            <person name="Wakefield M.J."/>
            <person name="Aken B."/>
            <person name="Amemiya C.T."/>
            <person name="Chang J.L."/>
            <person name="Duke S."/>
            <person name="Garber M."/>
            <person name="Gentles A.J."/>
            <person name="Goodstadt L."/>
            <person name="Heger A."/>
            <person name="Jurka J."/>
            <person name="Kamal M."/>
            <person name="Mauceli E."/>
            <person name="Searle S.M."/>
            <person name="Sharpe T."/>
            <person name="Baker M.L."/>
            <person name="Batzer M.A."/>
            <person name="Benos P.V."/>
            <person name="Belov K."/>
            <person name="Clamp M."/>
            <person name="Cook A."/>
            <person name="Cuff J."/>
            <person name="Das R."/>
            <person name="Davidow L."/>
            <person name="Deakin J.E."/>
            <person name="Fazzari M.J."/>
            <person name="Glass J.L."/>
            <person name="Grabherr M."/>
            <person name="Greally J.M."/>
            <person name="Gu W."/>
            <person name="Hore T.A."/>
            <person name="Huttley G.A."/>
            <person name="Kleber M."/>
            <person name="Jirtle R.L."/>
            <person name="Koina E."/>
            <person name="Lee J.T."/>
            <person name="Mahony S."/>
            <person name="Marra M.A."/>
            <person name="Miller R.D."/>
            <person name="Nicholls R.D."/>
            <person name="Oda M."/>
            <person name="Papenfuss A.T."/>
            <person name="Parra Z.E."/>
            <person name="Pollock D.D."/>
            <person name="Ray D.A."/>
            <person name="Schein J.E."/>
            <person name="Speed T.P."/>
            <person name="Thompson K."/>
            <person name="VandeBerg J.L."/>
            <person name="Wade C.M."/>
            <person name="Walker J.A."/>
            <person name="Waters P.D."/>
            <person name="Webber C."/>
            <person name="Weidman J.R."/>
            <person name="Xie X."/>
            <person name="Zody M.C."/>
            <person name="Baldwin J."/>
            <person name="Abdouelleil A."/>
            <person name="Abdulkadir J."/>
            <person name="Abebe A."/>
            <person name="Abera B."/>
            <person name="Abreu J."/>
            <person name="Acer S.C."/>
            <person name="Aftuck L."/>
            <person name="Alexander A."/>
            <person name="An P."/>
            <person name="Anderson E."/>
            <person name="Anderson S."/>
            <person name="Arachi H."/>
            <person name="Azer M."/>
            <person name="Bachantsang P."/>
            <person name="Barry A."/>
            <person name="Bayul T."/>
            <person name="Berlin A."/>
            <person name="Bessette D."/>
            <person name="Bloom T."/>
            <person name="Bloom T."/>
            <person name="Boguslavskiy L."/>
            <person name="Bonnet C."/>
            <person name="Boukhgalter B."/>
            <person name="Bourzgui I."/>
            <person name="Brown A."/>
            <person name="Cahill P."/>
            <person name="Channer S."/>
            <person name="Cheshatsang Y."/>
            <person name="Chuda L."/>
            <person name="Citroen M."/>
            <person name="Collymore A."/>
            <person name="Cooke P."/>
            <person name="Costello M."/>
            <person name="D'Aco K."/>
            <person name="Daza R."/>
            <person name="De Haan G."/>
            <person name="DeGray S."/>
            <person name="DeMaso C."/>
            <person name="Dhargay N."/>
            <person name="Dooley K."/>
            <person name="Dooley E."/>
            <person name="Doricent M."/>
            <person name="Dorje P."/>
            <person name="Dorjee K."/>
            <person name="Dupes A."/>
            <person name="Elong R."/>
            <person name="Falk J."/>
            <person name="Farina A."/>
            <person name="Faro S."/>
            <person name="Ferguson D."/>
            <person name="Fisher S."/>
            <person name="Foley C.D."/>
            <person name="Franke A."/>
            <person name="Friedrich D."/>
            <person name="Gadbois L."/>
            <person name="Gearin G."/>
            <person name="Gearin C.R."/>
            <person name="Giannoukos G."/>
            <person name="Goode T."/>
            <person name="Graham J."/>
            <person name="Grandbois E."/>
            <person name="Grewal S."/>
            <person name="Gyaltsen K."/>
            <person name="Hafez N."/>
            <person name="Hagos B."/>
            <person name="Hall J."/>
            <person name="Henson C."/>
            <person name="Hollinger A."/>
            <person name="Honan T."/>
            <person name="Huard M.D."/>
            <person name="Hughes L."/>
            <person name="Hurhula B."/>
            <person name="Husby M.E."/>
            <person name="Kamat A."/>
            <person name="Kanga B."/>
            <person name="Kashin S."/>
            <person name="Khazanovich D."/>
            <person name="Kisner P."/>
            <person name="Lance K."/>
            <person name="Lara M."/>
            <person name="Lee W."/>
            <person name="Lennon N."/>
            <person name="Letendre F."/>
            <person name="LeVine R."/>
            <person name="Lipovsky A."/>
            <person name="Liu X."/>
            <person name="Liu J."/>
            <person name="Liu S."/>
            <person name="Lokyitsang T."/>
            <person name="Lokyitsang Y."/>
            <person name="Lubonja R."/>
            <person name="Lui A."/>
            <person name="MacDonald P."/>
            <person name="Magnisalis V."/>
            <person name="Maru K."/>
            <person name="Matthews C."/>
            <person name="McCusker W."/>
            <person name="McDonough S."/>
            <person name="Mehta T."/>
            <person name="Meldrim J."/>
            <person name="Meneus L."/>
            <person name="Mihai O."/>
            <person name="Mihalev A."/>
            <person name="Mihova T."/>
            <person name="Mittelman R."/>
            <person name="Mlenga V."/>
            <person name="Montmayeur A."/>
            <person name="Mulrain L."/>
            <person name="Navidi A."/>
            <person name="Naylor J."/>
            <person name="Negash T."/>
            <person name="Nguyen T."/>
            <person name="Nguyen N."/>
            <person name="Nicol R."/>
            <person name="Norbu C."/>
            <person name="Norbu N."/>
            <person name="Novod N."/>
            <person name="O'Neill B."/>
            <person name="Osman S."/>
            <person name="Markiewicz E."/>
            <person name="Oyono O.L."/>
            <person name="Patti C."/>
            <person name="Phunkhang P."/>
            <person name="Pierre F."/>
            <person name="Priest M."/>
            <person name="Raghuraman S."/>
            <person name="Rege F."/>
            <person name="Reyes R."/>
            <person name="Rise C."/>
            <person name="Rogov P."/>
            <person name="Ross K."/>
            <person name="Ryan E."/>
            <person name="Settipalli S."/>
            <person name="Shea T."/>
            <person name="Sherpa N."/>
            <person name="Shi L."/>
            <person name="Shih D."/>
            <person name="Sparrow T."/>
            <person name="Spaulding J."/>
            <person name="Stalker J."/>
            <person name="Stange-Thomann N."/>
            <person name="Stavropoulos S."/>
            <person name="Stone C."/>
            <person name="Strader C."/>
            <person name="Tesfaye S."/>
            <person name="Thomson T."/>
            <person name="Thoulutsang Y."/>
            <person name="Thoulutsang D."/>
            <person name="Topham K."/>
            <person name="Topping I."/>
            <person name="Tsamla T."/>
            <person name="Vassiliev H."/>
            <person name="Vo A."/>
            <person name="Wangchuk T."/>
            <person name="Wangdi T."/>
            <person name="Weiand M."/>
            <person name="Wilkinson J."/>
            <person name="Wilson A."/>
            <person name="Yadav S."/>
            <person name="Young G."/>
            <person name="Yu Q."/>
            <person name="Zembek L."/>
            <person name="Zhong D."/>
            <person name="Zimmer A."/>
            <person name="Zwirko Z."/>
            <person name="Jaffe D.B."/>
            <person name="Alvarez P."/>
            <person name="Brockman W."/>
            <person name="Butler J."/>
            <person name="Chin C."/>
            <person name="Gnerre S."/>
            <person name="MacCallum I."/>
            <person name="Graves J.A."/>
            <person name="Ponting C.P."/>
            <person name="Breen M."/>
            <person name="Samollow P.B."/>
            <person name="Lander E.S."/>
            <person name="Lindblad-Toh K."/>
        </authorList>
    </citation>
    <scope>NUCLEOTIDE SEQUENCE [LARGE SCALE GENOMIC DNA]</scope>
</reference>
<dbReference type="FunCoup" id="K7E2C8">
    <property type="interactions" value="326"/>
</dbReference>
<dbReference type="eggNOG" id="ENOG502S7N7">
    <property type="taxonomic scope" value="Eukaryota"/>
</dbReference>
<evidence type="ECO:0000256" key="4">
    <source>
        <dbReference type="ARBA" id="ARBA00023180"/>
    </source>
</evidence>
<evidence type="ECO:0000313" key="10">
    <source>
        <dbReference type="Proteomes" id="UP000002280"/>
    </source>
</evidence>
<evidence type="ECO:0000256" key="6">
    <source>
        <dbReference type="SAM" id="Phobius"/>
    </source>
</evidence>
<feature type="transmembrane region" description="Helical" evidence="6">
    <location>
        <begin position="234"/>
        <end position="258"/>
    </location>
</feature>
<proteinExistence type="predicted"/>
<dbReference type="PANTHER" id="PTHR12080:SF56">
    <property type="entry name" value="NATURAL KILLER CELL RECEPTOR 2B4"/>
    <property type="match status" value="1"/>
</dbReference>
<dbReference type="Proteomes" id="UP000002280">
    <property type="component" value="Chromosome 2"/>
</dbReference>
<feature type="region of interest" description="Disordered" evidence="5">
    <location>
        <begin position="312"/>
        <end position="342"/>
    </location>
</feature>
<dbReference type="AlphaFoldDB" id="K7E2C8"/>
<dbReference type="InterPro" id="IPR024303">
    <property type="entry name" value="NK_rcpt_2B4_Ig_dom"/>
</dbReference>
<protein>
    <recommendedName>
        <fullName evidence="8">Ig-like domain-containing protein</fullName>
    </recommendedName>
</protein>
<dbReference type="Ensembl" id="ENSMODT00000043032.2">
    <property type="protein sequence ID" value="ENSMODP00000039929.2"/>
    <property type="gene ID" value="ENSMODG00000028202.2"/>
</dbReference>
<keyword evidence="6" id="KW-1133">Transmembrane helix</keyword>
<feature type="domain" description="Ig-like" evidence="8">
    <location>
        <begin position="139"/>
        <end position="218"/>
    </location>
</feature>
<feature type="signal peptide" evidence="7">
    <location>
        <begin position="1"/>
        <end position="22"/>
    </location>
</feature>
<organism evidence="9 10">
    <name type="scientific">Monodelphis domestica</name>
    <name type="common">Gray short-tailed opossum</name>
    <dbReference type="NCBI Taxonomy" id="13616"/>
    <lineage>
        <taxon>Eukaryota</taxon>
        <taxon>Metazoa</taxon>
        <taxon>Chordata</taxon>
        <taxon>Craniata</taxon>
        <taxon>Vertebrata</taxon>
        <taxon>Euteleostomi</taxon>
        <taxon>Mammalia</taxon>
        <taxon>Metatheria</taxon>
        <taxon>Didelphimorphia</taxon>
        <taxon>Didelphidae</taxon>
        <taxon>Monodelphis</taxon>
    </lineage>
</organism>
<dbReference type="InterPro" id="IPR013783">
    <property type="entry name" value="Ig-like_fold"/>
</dbReference>
<feature type="chain" id="PRO_5023904224" description="Ig-like domain-containing protein" evidence="7">
    <location>
        <begin position="23"/>
        <end position="377"/>
    </location>
</feature>
<sequence>MLWKSFTPLIFFTMLQNQGTSGSKMEKIDLAVITGNDIKLQPVWSQQYSESTDFIWFFRPTSTQNTHKIVSWKNGSKVTFDVDIFQNRLNAIAENLTLFINSVQKQDSGLYYMEITNLKGEVYTTAQFQVSVYDPVQEPELQVTWEPWNSTLCHVNLSCLVKGNSNLTYIWYRGRKQMNTVGKYSHIQLLIQAKNTENSFTCHASNPVSSGSHTINLTWACPSSVYSSTSELQLLLILGFSLIPLTVLLLSILIYLYVKRKKQQQQPVTDMNMTVYEKVDYGKPRRNQVQNFCGKDEHKTLYATVQLPKQLPASRPADQSKTLYSTVQEPKQKPSSEQMTANSATVYQEVQSPKRLSRSSYYVTFSHTTTLACEGNN</sequence>
<dbReference type="PANTHER" id="PTHR12080">
    <property type="entry name" value="SIGNALING LYMPHOCYTIC ACTIVATION MOLECULE"/>
    <property type="match status" value="1"/>
</dbReference>
<reference evidence="9" key="3">
    <citation type="submission" date="2025-09" db="UniProtKB">
        <authorList>
            <consortium name="Ensembl"/>
        </authorList>
    </citation>
    <scope>IDENTIFICATION</scope>
</reference>
<dbReference type="Bgee" id="ENSMODG00000028202">
    <property type="expression patterns" value="Expressed in lung and 6 other cell types or tissues"/>
</dbReference>
<dbReference type="PROSITE" id="PS50835">
    <property type="entry name" value="IG_LIKE"/>
    <property type="match status" value="1"/>
</dbReference>
<dbReference type="OMA" id="VSNPVAW"/>
<keyword evidence="4" id="KW-0325">Glycoprotein</keyword>
<evidence type="ECO:0000256" key="5">
    <source>
        <dbReference type="SAM" id="MobiDB-lite"/>
    </source>
</evidence>
<keyword evidence="2 7" id="KW-0732">Signal</keyword>
<dbReference type="InterPro" id="IPR015631">
    <property type="entry name" value="CD2/SLAM_rcpt"/>
</dbReference>